<accession>A0A9P5ZJF6</accession>
<dbReference type="Pfam" id="PF02992">
    <property type="entry name" value="Transposase_21"/>
    <property type="match status" value="1"/>
</dbReference>
<reference evidence="1" key="1">
    <citation type="submission" date="2020-11" db="EMBL/GenBank/DDBJ databases">
        <authorList>
            <consortium name="DOE Joint Genome Institute"/>
            <person name="Ahrendt S."/>
            <person name="Riley R."/>
            <person name="Andreopoulos W."/>
            <person name="Labutti K."/>
            <person name="Pangilinan J."/>
            <person name="Ruiz-Duenas F.J."/>
            <person name="Barrasa J.M."/>
            <person name="Sanchez-Garcia M."/>
            <person name="Camarero S."/>
            <person name="Miyauchi S."/>
            <person name="Serrano A."/>
            <person name="Linde D."/>
            <person name="Babiker R."/>
            <person name="Drula E."/>
            <person name="Ayuso-Fernandez I."/>
            <person name="Pacheco R."/>
            <person name="Padilla G."/>
            <person name="Ferreira P."/>
            <person name="Barriuso J."/>
            <person name="Kellner H."/>
            <person name="Castanera R."/>
            <person name="Alfaro M."/>
            <person name="Ramirez L."/>
            <person name="Pisabarro A.G."/>
            <person name="Kuo A."/>
            <person name="Tritt A."/>
            <person name="Lipzen A."/>
            <person name="He G."/>
            <person name="Yan M."/>
            <person name="Ng V."/>
            <person name="Cullen D."/>
            <person name="Martin F."/>
            <person name="Rosso M.-N."/>
            <person name="Henrissat B."/>
            <person name="Hibbett D."/>
            <person name="Martinez A.T."/>
            <person name="Grigoriev I.V."/>
        </authorList>
    </citation>
    <scope>NUCLEOTIDE SEQUENCE</scope>
    <source>
        <strain evidence="1">ATCC 90797</strain>
    </source>
</reference>
<dbReference type="OrthoDB" id="2404451at2759"/>
<comment type="caution">
    <text evidence="1">The sequence shown here is derived from an EMBL/GenBank/DDBJ whole genome shotgun (WGS) entry which is preliminary data.</text>
</comment>
<dbReference type="Proteomes" id="UP000807025">
    <property type="component" value="Unassembled WGS sequence"/>
</dbReference>
<dbReference type="InterPro" id="IPR004242">
    <property type="entry name" value="Transposase_21"/>
</dbReference>
<name>A0A9P5ZJF6_PLEER</name>
<dbReference type="PANTHER" id="PTHR46579">
    <property type="entry name" value="F5/8 TYPE C DOMAIN-CONTAINING PROTEIN-RELATED"/>
    <property type="match status" value="1"/>
</dbReference>
<proteinExistence type="predicted"/>
<dbReference type="EMBL" id="MU154776">
    <property type="protein sequence ID" value="KAF9487454.1"/>
    <property type="molecule type" value="Genomic_DNA"/>
</dbReference>
<sequence>MISGPKQPKDLGSFLAPLDDELVLLAAGIPTFHTKRSKEFEMHAYCILELGDIVAMEKMLGIKGHNGFCPCRSCEITGVRMKSLGGKVYYVPLTFPSNYIDGKGSSWDPAALPVRTQAAINKALVDISDAETQIAKNKISMATGIRETSALTRIGSLDHSRSAPWDWMHLFLENVAQNLIKLWIGEFKGLDTGTEDYKLSGVVWQQIGRETKEATRSIPSAFVRALGNIAEDRSLFTAESWCFWFLHLAPILLCGRFKKEKYYIHACDFVRIMKISLRFTLTTDDVDELEALIISWVKRYERYVTIMINQV</sequence>
<evidence type="ECO:0000313" key="2">
    <source>
        <dbReference type="Proteomes" id="UP000807025"/>
    </source>
</evidence>
<evidence type="ECO:0008006" key="3">
    <source>
        <dbReference type="Google" id="ProtNLM"/>
    </source>
</evidence>
<keyword evidence="2" id="KW-1185">Reference proteome</keyword>
<organism evidence="1 2">
    <name type="scientific">Pleurotus eryngii</name>
    <name type="common">Boletus of the steppes</name>
    <dbReference type="NCBI Taxonomy" id="5323"/>
    <lineage>
        <taxon>Eukaryota</taxon>
        <taxon>Fungi</taxon>
        <taxon>Dikarya</taxon>
        <taxon>Basidiomycota</taxon>
        <taxon>Agaricomycotina</taxon>
        <taxon>Agaricomycetes</taxon>
        <taxon>Agaricomycetidae</taxon>
        <taxon>Agaricales</taxon>
        <taxon>Pleurotineae</taxon>
        <taxon>Pleurotaceae</taxon>
        <taxon>Pleurotus</taxon>
    </lineage>
</organism>
<dbReference type="PANTHER" id="PTHR46579:SF1">
    <property type="entry name" value="F5_8 TYPE C DOMAIN-CONTAINING PROTEIN"/>
    <property type="match status" value="1"/>
</dbReference>
<gene>
    <name evidence="1" type="ORF">BDN71DRAFT_1545782</name>
</gene>
<evidence type="ECO:0000313" key="1">
    <source>
        <dbReference type="EMBL" id="KAF9487454.1"/>
    </source>
</evidence>
<dbReference type="AlphaFoldDB" id="A0A9P5ZJF6"/>
<protein>
    <recommendedName>
        <fullName evidence="3">Transposase</fullName>
    </recommendedName>
</protein>